<keyword evidence="6 8" id="KW-0539">Nucleus</keyword>
<evidence type="ECO:0000256" key="3">
    <source>
        <dbReference type="ARBA" id="ARBA00013184"/>
    </source>
</evidence>
<dbReference type="InterPro" id="IPR002717">
    <property type="entry name" value="HAT_MYST-type"/>
</dbReference>
<dbReference type="Gene3D" id="3.30.60.60">
    <property type="entry name" value="N-acetyl transferase-like"/>
    <property type="match status" value="1"/>
</dbReference>
<dbReference type="FunFam" id="2.30.30.140:FF:000155">
    <property type="entry name" value="Histone acetyltransferase"/>
    <property type="match status" value="1"/>
</dbReference>
<evidence type="ECO:0000256" key="6">
    <source>
        <dbReference type="ARBA" id="ARBA00023242"/>
    </source>
</evidence>
<accession>A0A132A494</accession>
<dbReference type="GO" id="GO:0005634">
    <property type="term" value="C:nucleus"/>
    <property type="evidence" value="ECO:0007669"/>
    <property type="project" value="UniProtKB-SubCell"/>
</dbReference>
<evidence type="ECO:0000256" key="2">
    <source>
        <dbReference type="ARBA" id="ARBA00010107"/>
    </source>
</evidence>
<evidence type="ECO:0000256" key="1">
    <source>
        <dbReference type="ARBA" id="ARBA00004123"/>
    </source>
</evidence>
<evidence type="ECO:0000256" key="7">
    <source>
        <dbReference type="PIRSR" id="PIRSR602717-51"/>
    </source>
</evidence>
<evidence type="ECO:0000256" key="4">
    <source>
        <dbReference type="ARBA" id="ARBA00022679"/>
    </source>
</evidence>
<evidence type="ECO:0000313" key="11">
    <source>
        <dbReference type="Proteomes" id="UP000616769"/>
    </source>
</evidence>
<dbReference type="GO" id="GO:0046972">
    <property type="term" value="F:histone H4K16 acetyltransferase activity"/>
    <property type="evidence" value="ECO:0007669"/>
    <property type="project" value="TreeGrafter"/>
</dbReference>
<dbReference type="Gene3D" id="1.10.10.10">
    <property type="entry name" value="Winged helix-like DNA-binding domain superfamily/Winged helix DNA-binding domain"/>
    <property type="match status" value="1"/>
</dbReference>
<evidence type="ECO:0000256" key="8">
    <source>
        <dbReference type="RuleBase" id="RU361211"/>
    </source>
</evidence>
<dbReference type="GO" id="GO:0072487">
    <property type="term" value="C:MSL complex"/>
    <property type="evidence" value="ECO:0007669"/>
    <property type="project" value="TreeGrafter"/>
</dbReference>
<dbReference type="OrthoDB" id="787137at2759"/>
<dbReference type="InterPro" id="IPR036388">
    <property type="entry name" value="WH-like_DNA-bd_sf"/>
</dbReference>
<comment type="caution">
    <text evidence="10">The sequence shown here is derived from an EMBL/GenBank/DDBJ whole genome shotgun (WGS) entry which is preliminary data.</text>
</comment>
<dbReference type="InterPro" id="IPR016181">
    <property type="entry name" value="Acyl_CoA_acyltransferase"/>
</dbReference>
<dbReference type="InterPro" id="IPR025995">
    <property type="entry name" value="Tudor-knot"/>
</dbReference>
<dbReference type="Gene3D" id="3.40.630.30">
    <property type="match status" value="1"/>
</dbReference>
<dbReference type="InterPro" id="IPR040706">
    <property type="entry name" value="Zf-MYST"/>
</dbReference>
<reference evidence="10 11" key="1">
    <citation type="journal article" date="2015" name="Parasit. Vectors">
        <title>Draft genome of the scabies mite.</title>
        <authorList>
            <person name="Rider S.D.Jr."/>
            <person name="Morgan M.S."/>
            <person name="Arlian L.G."/>
        </authorList>
    </citation>
    <scope>NUCLEOTIDE SEQUENCE [LARGE SCALE GENOMIC DNA]</scope>
    <source>
        <strain evidence="10">Arlian Lab</strain>
    </source>
</reference>
<dbReference type="Pfam" id="PF17772">
    <property type="entry name" value="zf-MYST"/>
    <property type="match status" value="1"/>
</dbReference>
<dbReference type="Proteomes" id="UP000616769">
    <property type="component" value="Unassembled WGS sequence"/>
</dbReference>
<dbReference type="GO" id="GO:0006355">
    <property type="term" value="P:regulation of DNA-templated transcription"/>
    <property type="evidence" value="ECO:0007669"/>
    <property type="project" value="InterPro"/>
</dbReference>
<dbReference type="SUPFAM" id="SSF54160">
    <property type="entry name" value="Chromo domain-like"/>
    <property type="match status" value="1"/>
</dbReference>
<dbReference type="EMBL" id="JXLN01010158">
    <property type="protein sequence ID" value="KPM05220.1"/>
    <property type="molecule type" value="Genomic_DNA"/>
</dbReference>
<evidence type="ECO:0000256" key="9">
    <source>
        <dbReference type="SAM" id="MobiDB-lite"/>
    </source>
</evidence>
<dbReference type="FunFam" id="3.40.630.30:FF:000002">
    <property type="entry name" value="Histone acetyltransferase"/>
    <property type="match status" value="1"/>
</dbReference>
<dbReference type="Pfam" id="PF01853">
    <property type="entry name" value="MOZ_SAS"/>
    <property type="match status" value="1"/>
</dbReference>
<dbReference type="PANTHER" id="PTHR10615">
    <property type="entry name" value="HISTONE ACETYLTRANSFERASE"/>
    <property type="match status" value="1"/>
</dbReference>
<dbReference type="Pfam" id="PF11717">
    <property type="entry name" value="Tudor-knot"/>
    <property type="match status" value="1"/>
</dbReference>
<dbReference type="SUPFAM" id="SSF55729">
    <property type="entry name" value="Acyl-CoA N-acyltransferases (Nat)"/>
    <property type="match status" value="1"/>
</dbReference>
<dbReference type="Gene3D" id="2.30.30.140">
    <property type="match status" value="1"/>
</dbReference>
<protein>
    <recommendedName>
        <fullName evidence="3 8">Histone acetyltransferase</fullName>
        <ecNumber evidence="3 8">2.3.1.48</ecNumber>
    </recommendedName>
</protein>
<dbReference type="PROSITE" id="PS51726">
    <property type="entry name" value="MYST_HAT"/>
    <property type="match status" value="1"/>
</dbReference>
<sequence length="446" mass="52514">MSPSDNISHTQTCLKPENDSNQLPRIGEYFMVKSRTDSAWHPAQILEIRKRDQITRKTVTLTSLDRTLDENSDYEFYVHYDGFNRRMDEWVAFSAIDFNQKCVINSNESKDSFADVSVSDPNVKKLTRNQKRKHDEINHVQKTYAEMDPTTAALEKEHEEITKIKYIDRIQFGRYEIDTWYFSPFPEEYGKQSKLWICEFCLKYMRFEESFRLHQIKCPIRQPFGREIYRKGTNSVYEVDGVQSKIYCQNLCLLAKLFLDHKTLFFDVEPFLFYVLTEVDKEGAHIVGYFSKEKESVEGNNLACILTLPPFQRKGYGRFLIAFSYELSKIENIVGSPEKPLSDLGKLSYRSYWSWVLLEILRDFKTNITIRDLSQMTSITHNDIITTLQTLNLVKYWKGQHVICVTPKLVEEHLKSEHFKKPRLNVDVSALRWSPPPKRLNKVNKK</sequence>
<dbReference type="VEuPathDB" id="VectorBase:SSCA008398"/>
<comment type="subcellular location">
    <subcellularLocation>
        <location evidence="1 8">Nucleus</location>
    </subcellularLocation>
</comment>
<dbReference type="AlphaFoldDB" id="A0A132A494"/>
<feature type="region of interest" description="Disordered" evidence="9">
    <location>
        <begin position="1"/>
        <end position="20"/>
    </location>
</feature>
<dbReference type="InterPro" id="IPR016197">
    <property type="entry name" value="Chromo-like_dom_sf"/>
</dbReference>
<dbReference type="EC" id="2.3.1.48" evidence="3 8"/>
<feature type="active site" description="Proton donor/acceptor" evidence="7">
    <location>
        <position position="338"/>
    </location>
</feature>
<comment type="similarity">
    <text evidence="2 8">Belongs to the MYST (SAS/MOZ) family.</text>
</comment>
<dbReference type="FunFam" id="1.10.10.10:FF:000022">
    <property type="entry name" value="Histone acetyltransferase"/>
    <property type="match status" value="1"/>
</dbReference>
<keyword evidence="4" id="KW-0808">Transferase</keyword>
<comment type="catalytic activity">
    <reaction evidence="8">
        <text>L-lysyl-[protein] + acetyl-CoA = N(6)-acetyl-L-lysyl-[protein] + CoA + H(+)</text>
        <dbReference type="Rhea" id="RHEA:45948"/>
        <dbReference type="Rhea" id="RHEA-COMP:9752"/>
        <dbReference type="Rhea" id="RHEA-COMP:10731"/>
        <dbReference type="ChEBI" id="CHEBI:15378"/>
        <dbReference type="ChEBI" id="CHEBI:29969"/>
        <dbReference type="ChEBI" id="CHEBI:57287"/>
        <dbReference type="ChEBI" id="CHEBI:57288"/>
        <dbReference type="ChEBI" id="CHEBI:61930"/>
        <dbReference type="EC" id="2.3.1.48"/>
    </reaction>
</comment>
<dbReference type="InterPro" id="IPR050603">
    <property type="entry name" value="MYST_HAT"/>
</dbReference>
<dbReference type="GO" id="GO:0044545">
    <property type="term" value="C:NSL complex"/>
    <property type="evidence" value="ECO:0007669"/>
    <property type="project" value="TreeGrafter"/>
</dbReference>
<dbReference type="PANTHER" id="PTHR10615:SF82">
    <property type="entry name" value="HISTONE ACETYLTRANSFERASE KAT8"/>
    <property type="match status" value="1"/>
</dbReference>
<dbReference type="FunFam" id="3.30.60.60:FF:000001">
    <property type="entry name" value="Histone acetyltransferase"/>
    <property type="match status" value="1"/>
</dbReference>
<organism evidence="10 11">
    <name type="scientific">Sarcoptes scabiei</name>
    <name type="common">Itch mite</name>
    <name type="synonym">Acarus scabiei</name>
    <dbReference type="NCBI Taxonomy" id="52283"/>
    <lineage>
        <taxon>Eukaryota</taxon>
        <taxon>Metazoa</taxon>
        <taxon>Ecdysozoa</taxon>
        <taxon>Arthropoda</taxon>
        <taxon>Chelicerata</taxon>
        <taxon>Arachnida</taxon>
        <taxon>Acari</taxon>
        <taxon>Acariformes</taxon>
        <taxon>Sarcoptiformes</taxon>
        <taxon>Astigmata</taxon>
        <taxon>Psoroptidia</taxon>
        <taxon>Sarcoptoidea</taxon>
        <taxon>Sarcoptidae</taxon>
        <taxon>Sarcoptinae</taxon>
        <taxon>Sarcoptes</taxon>
    </lineage>
</organism>
<keyword evidence="5" id="KW-0007">Acetylation</keyword>
<name>A0A132A494_SARSC</name>
<proteinExistence type="inferred from homology"/>
<dbReference type="GO" id="GO:0005705">
    <property type="term" value="C:polytene chromosome interband"/>
    <property type="evidence" value="ECO:0007669"/>
    <property type="project" value="UniProtKB-ARBA"/>
</dbReference>
<dbReference type="GO" id="GO:0035267">
    <property type="term" value="C:NuA4 histone acetyltransferase complex"/>
    <property type="evidence" value="ECO:0007669"/>
    <property type="project" value="TreeGrafter"/>
</dbReference>
<evidence type="ECO:0000256" key="5">
    <source>
        <dbReference type="ARBA" id="ARBA00022990"/>
    </source>
</evidence>
<dbReference type="GO" id="GO:0140861">
    <property type="term" value="P:DNA repair-dependent chromatin remodeling"/>
    <property type="evidence" value="ECO:0007669"/>
    <property type="project" value="UniProtKB-ARBA"/>
</dbReference>
<gene>
    <name evidence="10" type="ORF">QR98_0036800</name>
</gene>
<evidence type="ECO:0000313" key="10">
    <source>
        <dbReference type="EMBL" id="KPM05220.1"/>
    </source>
</evidence>